<protein>
    <recommendedName>
        <fullName evidence="2">HutD-family protein</fullName>
    </recommendedName>
</protein>
<dbReference type="InterPro" id="IPR011051">
    <property type="entry name" value="RmlC_Cupin_sf"/>
</dbReference>
<accession>A0A1B2EBD2</accession>
<dbReference type="EMBL" id="CP016616">
    <property type="protein sequence ID" value="ANY77278.1"/>
    <property type="molecule type" value="Genomic_DNA"/>
</dbReference>
<dbReference type="CDD" id="cd20293">
    <property type="entry name" value="cupin_HutD_N"/>
    <property type="match status" value="1"/>
</dbReference>
<dbReference type="Gene3D" id="2.60.120.10">
    <property type="entry name" value="Jelly Rolls"/>
    <property type="match status" value="1"/>
</dbReference>
<proteinExistence type="predicted"/>
<evidence type="ECO:0000313" key="1">
    <source>
        <dbReference type="EMBL" id="ANY77278.1"/>
    </source>
</evidence>
<sequence length="203" mass="21720">MTARVIRNADLVRVPWKNGGGTTAEVAAFPEGSTFETFGWRISMADVASNGPFSAFPGIDRTLIVVEGDGIELDVEGIVYPLDAANPKLSFSGDDITTGRLLSGPIRDLNVMTRRGPFRHRTRFVESGVALLSEDTSAAFIVALDGPFDVTFDSTIHSLDVLDTLMLDATQDLIPLSGTGRAILIEIAPDDPESLDHDSPTSS</sequence>
<dbReference type="KEGG" id="moc:BB934_02790"/>
<dbReference type="RefSeq" id="WP_099508272.1">
    <property type="nucleotide sequence ID" value="NZ_CP016616.1"/>
</dbReference>
<name>A0A1B2EBD2_9HYPH</name>
<dbReference type="InterPro" id="IPR010282">
    <property type="entry name" value="Uncharacterised_HutD/Ves"/>
</dbReference>
<dbReference type="AlphaFoldDB" id="A0A1B2EBD2"/>
<dbReference type="PANTHER" id="PTHR37943">
    <property type="entry name" value="PROTEIN VES"/>
    <property type="match status" value="1"/>
</dbReference>
<gene>
    <name evidence="1" type="ORF">BB934_02790</name>
</gene>
<dbReference type="PANTHER" id="PTHR37943:SF1">
    <property type="entry name" value="PROTEIN VES"/>
    <property type="match status" value="1"/>
</dbReference>
<dbReference type="OrthoDB" id="9800082at2"/>
<dbReference type="SUPFAM" id="SSF51182">
    <property type="entry name" value="RmlC-like cupins"/>
    <property type="match status" value="1"/>
</dbReference>
<evidence type="ECO:0008006" key="2">
    <source>
        <dbReference type="Google" id="ProtNLM"/>
    </source>
</evidence>
<dbReference type="InterPro" id="IPR014710">
    <property type="entry name" value="RmlC-like_jellyroll"/>
</dbReference>
<organism evidence="1">
    <name type="scientific">Microvirga ossetica</name>
    <dbReference type="NCBI Taxonomy" id="1882682"/>
    <lineage>
        <taxon>Bacteria</taxon>
        <taxon>Pseudomonadati</taxon>
        <taxon>Pseudomonadota</taxon>
        <taxon>Alphaproteobacteria</taxon>
        <taxon>Hyphomicrobiales</taxon>
        <taxon>Methylobacteriaceae</taxon>
        <taxon>Microvirga</taxon>
    </lineage>
</organism>
<dbReference type="Pfam" id="PF05962">
    <property type="entry name" value="HutD"/>
    <property type="match status" value="1"/>
</dbReference>
<reference evidence="1" key="1">
    <citation type="submission" date="2016-07" db="EMBL/GenBank/DDBJ databases">
        <title>Microvirga ossetica sp. nov. a new species of rhizobia isolated from root nodules of the legume species Vicia alpestris Steven originated from North Ossetia region in the Caucasus.</title>
        <authorList>
            <person name="Safronova V.I."/>
            <person name="Kuznetsova I.G."/>
            <person name="Sazanova A.L."/>
            <person name="Belimov A."/>
            <person name="Andronov E."/>
            <person name="Osledkin Y.S."/>
            <person name="Onishchuk O.P."/>
            <person name="Kurchak O.N."/>
            <person name="Shaposhnikov A.I."/>
            <person name="Willems A."/>
            <person name="Tikhonovich I.A."/>
        </authorList>
    </citation>
    <scope>NUCLEOTIDE SEQUENCE [LARGE SCALE GENOMIC DNA]</scope>
    <source>
        <strain evidence="1">V5/3M</strain>
    </source>
</reference>